<dbReference type="InterPro" id="IPR003439">
    <property type="entry name" value="ABC_transporter-like_ATP-bd"/>
</dbReference>
<dbReference type="InterPro" id="IPR050166">
    <property type="entry name" value="ABC_transporter_ATP-bind"/>
</dbReference>
<dbReference type="InterPro" id="IPR003593">
    <property type="entry name" value="AAA+_ATPase"/>
</dbReference>
<dbReference type="RefSeq" id="WP_116442319.1">
    <property type="nucleotide sequence ID" value="NZ_BHEO01000008.1"/>
</dbReference>
<keyword evidence="8" id="KW-1185">Reference proteome</keyword>
<reference evidence="6 7" key="2">
    <citation type="submission" date="2019-03" db="EMBL/GenBank/DDBJ databases">
        <title>Genomic Encyclopedia of Type Strains, Phase IV (KMG-IV): sequencing the most valuable type-strain genomes for metagenomic binning, comparative biology and taxonomic classification.</title>
        <authorList>
            <person name="Goeker M."/>
        </authorList>
    </citation>
    <scope>NUCLEOTIDE SEQUENCE [LARGE SCALE GENOMIC DNA]</scope>
    <source>
        <strain evidence="6 7">DSM 103426</strain>
    </source>
</reference>
<evidence type="ECO:0000256" key="1">
    <source>
        <dbReference type="ARBA" id="ARBA00022448"/>
    </source>
</evidence>
<evidence type="ECO:0000313" key="6">
    <source>
        <dbReference type="EMBL" id="TCS68370.1"/>
    </source>
</evidence>
<evidence type="ECO:0000313" key="7">
    <source>
        <dbReference type="Proteomes" id="UP000294613"/>
    </source>
</evidence>
<comment type="caution">
    <text evidence="6">The sequence shown here is derived from an EMBL/GenBank/DDBJ whole genome shotgun (WGS) entry which is preliminary data.</text>
</comment>
<name>A0A4R3JPD6_9FIRM</name>
<dbReference type="InterPro" id="IPR027417">
    <property type="entry name" value="P-loop_NTPase"/>
</dbReference>
<dbReference type="Gene3D" id="3.40.50.300">
    <property type="entry name" value="P-loop containing nucleotide triphosphate hydrolases"/>
    <property type="match status" value="1"/>
</dbReference>
<dbReference type="EMBL" id="SLZV01000009">
    <property type="protein sequence ID" value="TCS68370.1"/>
    <property type="molecule type" value="Genomic_DNA"/>
</dbReference>
<keyword evidence="2" id="KW-0547">Nucleotide-binding</keyword>
<protein>
    <submittedName>
        <fullName evidence="5">ABC transporter ATP-binding protein</fullName>
    </submittedName>
    <submittedName>
        <fullName evidence="6">NitT/TauT family transport system ATP-binding protein</fullName>
    </submittedName>
</protein>
<accession>A0A4R3JPD6</accession>
<dbReference type="Proteomes" id="UP000702954">
    <property type="component" value="Unassembled WGS sequence"/>
</dbReference>
<organism evidence="6 7">
    <name type="scientific">Faecalimonas umbilicata</name>
    <dbReference type="NCBI Taxonomy" id="1912855"/>
    <lineage>
        <taxon>Bacteria</taxon>
        <taxon>Bacillati</taxon>
        <taxon>Bacillota</taxon>
        <taxon>Clostridia</taxon>
        <taxon>Lachnospirales</taxon>
        <taxon>Lachnospiraceae</taxon>
        <taxon>Faecalimonas</taxon>
    </lineage>
</organism>
<dbReference type="SUPFAM" id="SSF52540">
    <property type="entry name" value="P-loop containing nucleoside triphosphate hydrolases"/>
    <property type="match status" value="1"/>
</dbReference>
<dbReference type="GO" id="GO:0005524">
    <property type="term" value="F:ATP binding"/>
    <property type="evidence" value="ECO:0007669"/>
    <property type="project" value="UniProtKB-KW"/>
</dbReference>
<proteinExistence type="predicted"/>
<dbReference type="EMBL" id="BHEO01000008">
    <property type="protein sequence ID" value="GBU06405.1"/>
    <property type="molecule type" value="Genomic_DNA"/>
</dbReference>
<evidence type="ECO:0000256" key="2">
    <source>
        <dbReference type="ARBA" id="ARBA00022741"/>
    </source>
</evidence>
<dbReference type="PROSITE" id="PS50893">
    <property type="entry name" value="ABC_TRANSPORTER_2"/>
    <property type="match status" value="1"/>
</dbReference>
<dbReference type="Proteomes" id="UP000294613">
    <property type="component" value="Unassembled WGS sequence"/>
</dbReference>
<dbReference type="GO" id="GO:0016887">
    <property type="term" value="F:ATP hydrolysis activity"/>
    <property type="evidence" value="ECO:0007669"/>
    <property type="project" value="InterPro"/>
</dbReference>
<dbReference type="AlphaFoldDB" id="A0A4R3JPD6"/>
<dbReference type="SMART" id="SM00382">
    <property type="entry name" value="AAA"/>
    <property type="match status" value="1"/>
</dbReference>
<sequence>METILEFQNVSYAYHTLDGETPALSHISFSVKKGEFIAIVGPSGCGKSTLLSLIAGLLQPEEGQILIHGKSVELRNANIGYMLQKDHLFEWRSIYRNIILGLEIQHKLNNHTKEKANELLATYGLQNFAKAKPSELSGGMRQRAALIRTLVLDPDLLLLDEPFSALDYQTRLTVGDDIGQIIRKEKKTAILVTHDLSEAVSLGDRVIVLSARPASIQQTIPLHFDMQEDTPLLRRNTPEFKTYFNLVWRELNGSE</sequence>
<dbReference type="Pfam" id="PF00005">
    <property type="entry name" value="ABC_tran"/>
    <property type="match status" value="1"/>
</dbReference>
<dbReference type="CDD" id="cd03293">
    <property type="entry name" value="ABC_NrtD_SsuB_transporters"/>
    <property type="match status" value="1"/>
</dbReference>
<keyword evidence="3 6" id="KW-0067">ATP-binding</keyword>
<gene>
    <name evidence="6" type="ORF">EDD74_10974</name>
    <name evidence="5" type="ORF">FAEUMB_29460</name>
</gene>
<evidence type="ECO:0000256" key="3">
    <source>
        <dbReference type="ARBA" id="ARBA00022840"/>
    </source>
</evidence>
<reference evidence="5 8" key="1">
    <citation type="journal article" date="2018" name="Int. J. Syst. Evol. Microbiol.">
        <title>Draft Genome Sequence of Faecalimonas umbilicata JCM 30896T, an Acetate-Producing Bacterium Isolated from Human Feces.</title>
        <authorList>
            <person name="Sakamoto M."/>
            <person name="Ikeyama N."/>
            <person name="Yuki M."/>
            <person name="Ohkuma M."/>
        </authorList>
    </citation>
    <scope>NUCLEOTIDE SEQUENCE [LARGE SCALE GENOMIC DNA]</scope>
    <source>
        <strain evidence="5 8">EGH7</strain>
    </source>
</reference>
<dbReference type="PROSITE" id="PS00211">
    <property type="entry name" value="ABC_TRANSPORTER_1"/>
    <property type="match status" value="1"/>
</dbReference>
<dbReference type="InterPro" id="IPR017871">
    <property type="entry name" value="ABC_transporter-like_CS"/>
</dbReference>
<feature type="domain" description="ABC transporter" evidence="4">
    <location>
        <begin position="5"/>
        <end position="236"/>
    </location>
</feature>
<evidence type="ECO:0000259" key="4">
    <source>
        <dbReference type="PROSITE" id="PS50893"/>
    </source>
</evidence>
<dbReference type="PANTHER" id="PTHR42788">
    <property type="entry name" value="TAURINE IMPORT ATP-BINDING PROTEIN-RELATED"/>
    <property type="match status" value="1"/>
</dbReference>
<dbReference type="PANTHER" id="PTHR42788:SF21">
    <property type="entry name" value="ABC TRANSPORTER ATP-BINDING PROTEIN"/>
    <property type="match status" value="1"/>
</dbReference>
<keyword evidence="1" id="KW-0813">Transport</keyword>
<evidence type="ECO:0000313" key="5">
    <source>
        <dbReference type="EMBL" id="GBU06405.1"/>
    </source>
</evidence>
<evidence type="ECO:0000313" key="8">
    <source>
        <dbReference type="Proteomes" id="UP000702954"/>
    </source>
</evidence>